<evidence type="ECO:0000313" key="2">
    <source>
        <dbReference type="Proteomes" id="UP001148838"/>
    </source>
</evidence>
<evidence type="ECO:0008006" key="3">
    <source>
        <dbReference type="Google" id="ProtNLM"/>
    </source>
</evidence>
<proteinExistence type="predicted"/>
<sequence>MPKKRERCTNKAAWTIETMKTAFRAVSLGTSIRQSPRQFNISFSTLKDRVKAVKSYAPSLGVFSEEQENETEEDKREAGKDWFYGFLRRHPKLSLRKPEAKGVNRILAFNEDEIQRAYSNLESLFSKFNFPATRIYNVDETEVSTLHIPSRIIASKGTTQVSAITSWERGKNITVCCAVSAAGHYIPPMFIFPHQRMSPQLRVMDLQENCALKMGG</sequence>
<dbReference type="InterPro" id="IPR050863">
    <property type="entry name" value="CenT-Element_Derived"/>
</dbReference>
<protein>
    <recommendedName>
        <fullName evidence="3">HTH CENPB-type domain-containing protein</fullName>
    </recommendedName>
</protein>
<dbReference type="Proteomes" id="UP001148838">
    <property type="component" value="Unassembled WGS sequence"/>
</dbReference>
<dbReference type="PANTHER" id="PTHR19303:SF74">
    <property type="entry name" value="POGO TRANSPOSABLE ELEMENT WITH KRAB DOMAIN"/>
    <property type="match status" value="1"/>
</dbReference>
<dbReference type="PANTHER" id="PTHR19303">
    <property type="entry name" value="TRANSPOSON"/>
    <property type="match status" value="1"/>
</dbReference>
<dbReference type="EMBL" id="JAJSOF020000005">
    <property type="protein sequence ID" value="KAJ4447007.1"/>
    <property type="molecule type" value="Genomic_DNA"/>
</dbReference>
<reference evidence="1 2" key="1">
    <citation type="journal article" date="2022" name="Allergy">
        <title>Genome assembly and annotation of Periplaneta americana reveal a comprehensive cockroach allergen profile.</title>
        <authorList>
            <person name="Wang L."/>
            <person name="Xiong Q."/>
            <person name="Saelim N."/>
            <person name="Wang L."/>
            <person name="Nong W."/>
            <person name="Wan A.T."/>
            <person name="Shi M."/>
            <person name="Liu X."/>
            <person name="Cao Q."/>
            <person name="Hui J.H.L."/>
            <person name="Sookrung N."/>
            <person name="Leung T.F."/>
            <person name="Tungtrongchitr A."/>
            <person name="Tsui S.K.W."/>
        </authorList>
    </citation>
    <scope>NUCLEOTIDE SEQUENCE [LARGE SCALE GENOMIC DNA]</scope>
    <source>
        <strain evidence="1">PWHHKU_190912</strain>
    </source>
</reference>
<organism evidence="1 2">
    <name type="scientific">Periplaneta americana</name>
    <name type="common">American cockroach</name>
    <name type="synonym">Blatta americana</name>
    <dbReference type="NCBI Taxonomy" id="6978"/>
    <lineage>
        <taxon>Eukaryota</taxon>
        <taxon>Metazoa</taxon>
        <taxon>Ecdysozoa</taxon>
        <taxon>Arthropoda</taxon>
        <taxon>Hexapoda</taxon>
        <taxon>Insecta</taxon>
        <taxon>Pterygota</taxon>
        <taxon>Neoptera</taxon>
        <taxon>Polyneoptera</taxon>
        <taxon>Dictyoptera</taxon>
        <taxon>Blattodea</taxon>
        <taxon>Blattoidea</taxon>
        <taxon>Blattidae</taxon>
        <taxon>Blattinae</taxon>
        <taxon>Periplaneta</taxon>
    </lineage>
</organism>
<gene>
    <name evidence="1" type="ORF">ANN_08995</name>
</gene>
<keyword evidence="2" id="KW-1185">Reference proteome</keyword>
<comment type="caution">
    <text evidence="1">The sequence shown here is derived from an EMBL/GenBank/DDBJ whole genome shotgun (WGS) entry which is preliminary data.</text>
</comment>
<accession>A0ABQ8TLX5</accession>
<name>A0ABQ8TLX5_PERAM</name>
<evidence type="ECO:0000313" key="1">
    <source>
        <dbReference type="EMBL" id="KAJ4447007.1"/>
    </source>
</evidence>